<dbReference type="GO" id="GO:0005840">
    <property type="term" value="C:ribosome"/>
    <property type="evidence" value="ECO:0007669"/>
    <property type="project" value="UniProtKB-KW"/>
</dbReference>
<dbReference type="HAMAP" id="MF_00508">
    <property type="entry name" value="Ribosomal_uS10"/>
    <property type="match status" value="1"/>
</dbReference>
<dbReference type="InterPro" id="IPR001848">
    <property type="entry name" value="Ribosomal_uS10"/>
</dbReference>
<proteinExistence type="inferred from homology"/>
<dbReference type="EC" id="6.1.1.2" evidence="6"/>
<keyword evidence="7" id="KW-1185">Reference proteome</keyword>
<dbReference type="OrthoDB" id="366214at2759"/>
<reference evidence="6" key="1">
    <citation type="submission" date="2022-07" db="EMBL/GenBank/DDBJ databases">
        <title>Phylogenomic reconstructions and comparative analyses of Kickxellomycotina fungi.</title>
        <authorList>
            <person name="Reynolds N.K."/>
            <person name="Stajich J.E."/>
            <person name="Barry K."/>
            <person name="Grigoriev I.V."/>
            <person name="Crous P."/>
            <person name="Smith M.E."/>
        </authorList>
    </citation>
    <scope>NUCLEOTIDE SEQUENCE</scope>
    <source>
        <strain evidence="6">NRRL 1565</strain>
    </source>
</reference>
<comment type="caution">
    <text evidence="6">The sequence shown here is derived from an EMBL/GenBank/DDBJ whole genome shotgun (WGS) entry which is preliminary data.</text>
</comment>
<dbReference type="Gene3D" id="3.30.70.600">
    <property type="entry name" value="Ribosomal protein S10 domain"/>
    <property type="match status" value="1"/>
</dbReference>
<accession>A0A9W8I178</accession>
<protein>
    <submittedName>
        <fullName evidence="6">Mitochondrial 37S ribosomal protein rsm10</fullName>
        <ecNumber evidence="6">6.1.1.2</ecNumber>
    </submittedName>
</protein>
<dbReference type="GO" id="GO:0004830">
    <property type="term" value="F:tryptophan-tRNA ligase activity"/>
    <property type="evidence" value="ECO:0007669"/>
    <property type="project" value="UniProtKB-EC"/>
</dbReference>
<evidence type="ECO:0000313" key="6">
    <source>
        <dbReference type="EMBL" id="KAJ2806089.1"/>
    </source>
</evidence>
<feature type="region of interest" description="Disordered" evidence="4">
    <location>
        <begin position="242"/>
        <end position="262"/>
    </location>
</feature>
<dbReference type="InterPro" id="IPR036838">
    <property type="entry name" value="Ribosomal_uS10_dom_sf"/>
</dbReference>
<sequence>MATYEKMLDKVLGVDIHVKTKVVRRDTVRNDKPKVIKPTHDIPVCHVSFWSFQLHRMDYYMKFCRKAAYYMGIPCSGAIAMPKVTRRWTVLKSPFVHKAAMEVFERHTHKRVIFVKDANPEVVKKWLEYINLNIPVGVGMKYRMHEYEPLNIGDEIVRGLVHGKSQTIDTKEIKKTKYLQHVVQRGRRRLMTTYKDLPVYKQSDIADMAGRIITSLKSTPGANIEQITRDVVAATRGAKEKRSLRWMTPRQKQKLQNRSRKHLASYRKYLARSRRRIEGLLSAARQIKADENKPVTETEKSSEQDKTDTK</sequence>
<keyword evidence="6" id="KW-0436">Ligase</keyword>
<dbReference type="EMBL" id="JANBUO010000227">
    <property type="protein sequence ID" value="KAJ2806089.1"/>
    <property type="molecule type" value="Genomic_DNA"/>
</dbReference>
<feature type="compositionally biased region" description="Basic residues" evidence="4">
    <location>
        <begin position="251"/>
        <end position="262"/>
    </location>
</feature>
<dbReference type="GO" id="GO:1990904">
    <property type="term" value="C:ribonucleoprotein complex"/>
    <property type="evidence" value="ECO:0007669"/>
    <property type="project" value="UniProtKB-KW"/>
</dbReference>
<dbReference type="Proteomes" id="UP001140094">
    <property type="component" value="Unassembled WGS sequence"/>
</dbReference>
<evidence type="ECO:0000256" key="4">
    <source>
        <dbReference type="SAM" id="MobiDB-lite"/>
    </source>
</evidence>
<dbReference type="PANTHER" id="PTHR11700">
    <property type="entry name" value="30S RIBOSOMAL PROTEIN S10 FAMILY MEMBER"/>
    <property type="match status" value="1"/>
</dbReference>
<dbReference type="AlphaFoldDB" id="A0A9W8I178"/>
<name>A0A9W8I178_9FUNG</name>
<evidence type="ECO:0000256" key="2">
    <source>
        <dbReference type="ARBA" id="ARBA00022980"/>
    </source>
</evidence>
<evidence type="ECO:0000256" key="3">
    <source>
        <dbReference type="ARBA" id="ARBA00023274"/>
    </source>
</evidence>
<dbReference type="SUPFAM" id="SSF54999">
    <property type="entry name" value="Ribosomal protein S10"/>
    <property type="match status" value="1"/>
</dbReference>
<evidence type="ECO:0000259" key="5">
    <source>
        <dbReference type="SMART" id="SM01403"/>
    </source>
</evidence>
<dbReference type="GO" id="GO:0006412">
    <property type="term" value="P:translation"/>
    <property type="evidence" value="ECO:0007669"/>
    <property type="project" value="InterPro"/>
</dbReference>
<keyword evidence="2 6" id="KW-0689">Ribosomal protein</keyword>
<comment type="similarity">
    <text evidence="1">Belongs to the universal ribosomal protein uS10 family.</text>
</comment>
<organism evidence="6 7">
    <name type="scientific">Coemansia guatemalensis</name>
    <dbReference type="NCBI Taxonomy" id="2761395"/>
    <lineage>
        <taxon>Eukaryota</taxon>
        <taxon>Fungi</taxon>
        <taxon>Fungi incertae sedis</taxon>
        <taxon>Zoopagomycota</taxon>
        <taxon>Kickxellomycotina</taxon>
        <taxon>Kickxellomycetes</taxon>
        <taxon>Kickxellales</taxon>
        <taxon>Kickxellaceae</taxon>
        <taxon>Coemansia</taxon>
    </lineage>
</organism>
<feature type="compositionally biased region" description="Basic and acidic residues" evidence="4">
    <location>
        <begin position="287"/>
        <end position="310"/>
    </location>
</feature>
<gene>
    <name evidence="6" type="primary">RSM10</name>
    <name evidence="6" type="ORF">H4R20_001823</name>
</gene>
<dbReference type="Pfam" id="PF00338">
    <property type="entry name" value="Ribosomal_S10"/>
    <property type="match status" value="1"/>
</dbReference>
<dbReference type="GO" id="GO:0003735">
    <property type="term" value="F:structural constituent of ribosome"/>
    <property type="evidence" value="ECO:0007669"/>
    <property type="project" value="InterPro"/>
</dbReference>
<feature type="domain" description="Small ribosomal subunit protein uS10" evidence="5">
    <location>
        <begin position="46"/>
        <end position="143"/>
    </location>
</feature>
<feature type="region of interest" description="Disordered" evidence="4">
    <location>
        <begin position="283"/>
        <end position="310"/>
    </location>
</feature>
<evidence type="ECO:0000256" key="1">
    <source>
        <dbReference type="ARBA" id="ARBA00007102"/>
    </source>
</evidence>
<keyword evidence="3" id="KW-0687">Ribonucleoprotein</keyword>
<evidence type="ECO:0000313" key="7">
    <source>
        <dbReference type="Proteomes" id="UP001140094"/>
    </source>
</evidence>
<dbReference type="InterPro" id="IPR027486">
    <property type="entry name" value="Ribosomal_uS10_dom"/>
</dbReference>
<dbReference type="SMART" id="SM01403">
    <property type="entry name" value="Ribosomal_S10"/>
    <property type="match status" value="1"/>
</dbReference>